<organism evidence="10 11">
    <name type="scientific">Zygosaccharomyces rouxii</name>
    <dbReference type="NCBI Taxonomy" id="4956"/>
    <lineage>
        <taxon>Eukaryota</taxon>
        <taxon>Fungi</taxon>
        <taxon>Dikarya</taxon>
        <taxon>Ascomycota</taxon>
        <taxon>Saccharomycotina</taxon>
        <taxon>Saccharomycetes</taxon>
        <taxon>Saccharomycetales</taxon>
        <taxon>Saccharomycetaceae</taxon>
        <taxon>Zygosaccharomyces</taxon>
    </lineage>
</organism>
<dbReference type="Proteomes" id="UP000187013">
    <property type="component" value="Unassembled WGS sequence"/>
</dbReference>
<feature type="compositionally biased region" description="Low complexity" evidence="8">
    <location>
        <begin position="669"/>
        <end position="681"/>
    </location>
</feature>
<dbReference type="OrthoDB" id="289038at2759"/>
<evidence type="ECO:0000256" key="7">
    <source>
        <dbReference type="ARBA" id="ARBA00022807"/>
    </source>
</evidence>
<sequence>MATPDTVKPLVDRILSHPLHFKISNSNQKKTEMDEKVDSDVSNTVPYIMIGKSDEPNGNNDGGQEPSQAGSDQDSGAPEGHQRDSKRRKVVPKSLQEALSMYTKGEGNSETNSGSTSDSDGDRNQSGSEEVYHEAKEFATGAGGEEEDLGEDLGVSEGGTDLNDDSSSEEDQDFEDQPGSASEVDDSDEDDESDESDEGASAEEKDEDDEAAEEDEISEDEKLQLQQEALEAKSKENSKSASATPVPESKSQSVDISSFYQFNEEVNDAGSVKGHRIVKNWGPYLTNLRPKGLLNHGVTCYTNAAVQAMVHIPAVQHYLFDILRGKHSDKVSPDSVSYAFAEITKRMWSPQDKSKKKRQSLQYINPKKLIARLDDINCMMSVWQQEDSHEYFMSLMSRLQEDSVPRGHKLTESILYDIFGGVLEQVVTCKSCGSISKTEQPFYDLSLHLRAKKKQSNGVDSSQNDQNSNNDSQQPLQQQQQQLQQQQQQEQNSRKFSIEKSISDFFSPELIKVDKEQKGYVCERCHMTTNAIKHNSILRAPETLLVHLKKFRFNGTSSSKMKQAVSYPMFLDLTDYCVEGRELPLKYQLITVVVHEGRSLSSGHYIVHCKQPEGHWATYDDEYINNINEKDVLREPNAYYLVYTRLTPKEAPLRSSPLVAKDWEIPDQSSTSSGTPISSPKGNKHNNNNKKWKKNKKRRFNQ</sequence>
<feature type="region of interest" description="Disordered" evidence="8">
    <location>
        <begin position="662"/>
        <end position="702"/>
    </location>
</feature>
<dbReference type="GO" id="GO:0005634">
    <property type="term" value="C:nucleus"/>
    <property type="evidence" value="ECO:0007669"/>
    <property type="project" value="TreeGrafter"/>
</dbReference>
<dbReference type="GO" id="GO:0016579">
    <property type="term" value="P:protein deubiquitination"/>
    <property type="evidence" value="ECO:0007669"/>
    <property type="project" value="InterPro"/>
</dbReference>
<feature type="compositionally biased region" description="Acidic residues" evidence="8">
    <location>
        <begin position="183"/>
        <end position="219"/>
    </location>
</feature>
<dbReference type="GO" id="GO:0005829">
    <property type="term" value="C:cytosol"/>
    <property type="evidence" value="ECO:0007669"/>
    <property type="project" value="TreeGrafter"/>
</dbReference>
<keyword evidence="5" id="KW-0833">Ubl conjugation pathway</keyword>
<comment type="caution">
    <text evidence="10">The sequence shown here is derived from an EMBL/GenBank/DDBJ whole genome shotgun (WGS) entry which is preliminary data.</text>
</comment>
<evidence type="ECO:0000259" key="9">
    <source>
        <dbReference type="PROSITE" id="PS50235"/>
    </source>
</evidence>
<dbReference type="EMBL" id="BDGX01000009">
    <property type="protein sequence ID" value="GAV48113.1"/>
    <property type="molecule type" value="Genomic_DNA"/>
</dbReference>
<dbReference type="FunFam" id="3.90.70.10:FF:000146">
    <property type="entry name" value="Ubiquitin-specific protease"/>
    <property type="match status" value="1"/>
</dbReference>
<evidence type="ECO:0000256" key="4">
    <source>
        <dbReference type="ARBA" id="ARBA00022670"/>
    </source>
</evidence>
<dbReference type="PROSITE" id="PS50235">
    <property type="entry name" value="USP_3"/>
    <property type="match status" value="1"/>
</dbReference>
<feature type="region of interest" description="Disordered" evidence="8">
    <location>
        <begin position="19"/>
        <end position="254"/>
    </location>
</feature>
<dbReference type="AlphaFoldDB" id="A0A1Q2ZXV0"/>
<evidence type="ECO:0000256" key="3">
    <source>
        <dbReference type="ARBA" id="ARBA00012759"/>
    </source>
</evidence>
<dbReference type="InterPro" id="IPR028889">
    <property type="entry name" value="USP"/>
</dbReference>
<dbReference type="GO" id="GO:0006508">
    <property type="term" value="P:proteolysis"/>
    <property type="evidence" value="ECO:0007669"/>
    <property type="project" value="UniProtKB-KW"/>
</dbReference>
<dbReference type="InterPro" id="IPR001394">
    <property type="entry name" value="Peptidase_C19_UCH"/>
</dbReference>
<evidence type="ECO:0000256" key="2">
    <source>
        <dbReference type="ARBA" id="ARBA00009085"/>
    </source>
</evidence>
<name>A0A1Q2ZXV0_ZYGRO</name>
<gene>
    <name evidence="10" type="ORF">ZYGR_0I04100</name>
</gene>
<evidence type="ECO:0000256" key="5">
    <source>
        <dbReference type="ARBA" id="ARBA00022786"/>
    </source>
</evidence>
<feature type="compositionally biased region" description="Polar residues" evidence="8">
    <location>
        <begin position="65"/>
        <end position="74"/>
    </location>
</feature>
<feature type="region of interest" description="Disordered" evidence="8">
    <location>
        <begin position="454"/>
        <end position="494"/>
    </location>
</feature>
<dbReference type="PANTHER" id="PTHR24006">
    <property type="entry name" value="UBIQUITIN CARBOXYL-TERMINAL HYDROLASE"/>
    <property type="match status" value="1"/>
</dbReference>
<dbReference type="eggNOG" id="KOG1870">
    <property type="taxonomic scope" value="Eukaryota"/>
</dbReference>
<accession>A0A1Q2ZXV0</accession>
<dbReference type="InterPro" id="IPR038765">
    <property type="entry name" value="Papain-like_cys_pep_sf"/>
</dbReference>
<proteinExistence type="inferred from homology"/>
<dbReference type="Gene3D" id="3.90.70.10">
    <property type="entry name" value="Cysteine proteinases"/>
    <property type="match status" value="1"/>
</dbReference>
<feature type="compositionally biased region" description="Low complexity" evidence="8">
    <location>
        <begin position="456"/>
        <end position="491"/>
    </location>
</feature>
<reference evidence="10 11" key="1">
    <citation type="submission" date="2016-08" db="EMBL/GenBank/DDBJ databases">
        <title>Draft genome sequence of allopolyploid Zygosaccharomyces rouxii.</title>
        <authorList>
            <person name="Watanabe J."/>
            <person name="Uehara K."/>
            <person name="Mogi Y."/>
            <person name="Tsukioka Y."/>
        </authorList>
    </citation>
    <scope>NUCLEOTIDE SEQUENCE [LARGE SCALE GENOMIC DNA]</scope>
    <source>
        <strain evidence="10 11">NBRC 110957</strain>
    </source>
</reference>
<dbReference type="EC" id="3.4.19.12" evidence="3"/>
<comment type="similarity">
    <text evidence="2">Belongs to the peptidase C19 family.</text>
</comment>
<evidence type="ECO:0000256" key="8">
    <source>
        <dbReference type="SAM" id="MobiDB-lite"/>
    </source>
</evidence>
<keyword evidence="6" id="KW-0378">Hydrolase</keyword>
<dbReference type="SUPFAM" id="SSF54001">
    <property type="entry name" value="Cysteine proteinases"/>
    <property type="match status" value="1"/>
</dbReference>
<evidence type="ECO:0000313" key="10">
    <source>
        <dbReference type="EMBL" id="GAV48113.1"/>
    </source>
</evidence>
<dbReference type="InterPro" id="IPR050164">
    <property type="entry name" value="Peptidase_C19"/>
</dbReference>
<feature type="compositionally biased region" description="Acidic residues" evidence="8">
    <location>
        <begin position="162"/>
        <end position="176"/>
    </location>
</feature>
<feature type="compositionally biased region" description="Basic residues" evidence="8">
    <location>
        <begin position="682"/>
        <end position="702"/>
    </location>
</feature>
<keyword evidence="7" id="KW-0788">Thiol protease</keyword>
<evidence type="ECO:0000313" key="11">
    <source>
        <dbReference type="Proteomes" id="UP000187013"/>
    </source>
</evidence>
<evidence type="ECO:0000256" key="1">
    <source>
        <dbReference type="ARBA" id="ARBA00000707"/>
    </source>
</evidence>
<evidence type="ECO:0000256" key="6">
    <source>
        <dbReference type="ARBA" id="ARBA00022801"/>
    </source>
</evidence>
<dbReference type="Pfam" id="PF00443">
    <property type="entry name" value="UCH"/>
    <property type="match status" value="1"/>
</dbReference>
<dbReference type="GO" id="GO:0004843">
    <property type="term" value="F:cysteine-type deubiquitinase activity"/>
    <property type="evidence" value="ECO:0007669"/>
    <property type="project" value="UniProtKB-EC"/>
</dbReference>
<keyword evidence="4" id="KW-0645">Protease</keyword>
<dbReference type="PANTHER" id="PTHR24006:SF758">
    <property type="entry name" value="UBIQUITIN CARBOXYL-TERMINAL HYDROLASE 36"/>
    <property type="match status" value="1"/>
</dbReference>
<feature type="domain" description="USP" evidence="9">
    <location>
        <begin position="291"/>
        <end position="646"/>
    </location>
</feature>
<feature type="compositionally biased region" description="Low complexity" evidence="8">
    <location>
        <begin position="105"/>
        <end position="118"/>
    </location>
</feature>
<protein>
    <recommendedName>
        <fullName evidence="3">ubiquitinyl hydrolase 1</fullName>
        <ecNumber evidence="3">3.4.19.12</ecNumber>
    </recommendedName>
</protein>
<comment type="catalytic activity">
    <reaction evidence="1">
        <text>Thiol-dependent hydrolysis of ester, thioester, amide, peptide and isopeptide bonds formed by the C-terminal Gly of ubiquitin (a 76-residue protein attached to proteins as an intracellular targeting signal).</text>
        <dbReference type="EC" id="3.4.19.12"/>
    </reaction>
</comment>
<feature type="compositionally biased region" description="Basic and acidic residues" evidence="8">
    <location>
        <begin position="29"/>
        <end position="39"/>
    </location>
</feature>